<evidence type="ECO:0000256" key="1">
    <source>
        <dbReference type="SAM" id="Coils"/>
    </source>
</evidence>
<keyword evidence="1" id="KW-0175">Coiled coil</keyword>
<sequence length="630" mass="66580">MPLQQTTSGAGVSAEGDMHVPVVAAAEGAGSQKAAVKTAAAFQTDGAAAQETFEHLASVASKWDASGVRELLQSADAVQIKHPTYLYREDTTRYIDFGLSLSEFCNFVDVLGEGKWPGRSAPDMSTYCALIALKNSKSWPVEPPLAESFKSVLGNMTSSGARKSSPAAGAQIMGSDGACADGQAGDARRCSDMTRTALLTMMKAKRQESHYDAGKPGVVVLFAGGLVHGAVTFEHGAESPRWSAHNFYTDENGFVLPVNTTYPVTGPFVEAESAGKGKEVAGADRRGWYCFAPGQLLEAYQAFVKGREDGVLVKTHGFSSYHTAEDKRVMLEGELKMTARVEEEAARAEKEAARMEKDAAQAEKRQTAAEARAEREHLAAADAGELERLAAVDAGELERLAAVEAAEAASYVRLLRQSGWRLPGRHRLGGKKRRVGHDGESVSETERRKNTPRMSTRIHVQAGSETVSPGELPAQQETGIWMALDLAAGDGGPGAVGTSIYTCLGVENSTVTPGAEGMSEDAGPVTHEGATTLLNMVYQGQGQAGLPAQGLAASATLGTPAATSPLAASSTQAVSATHTSVAPMALEEIQEEMTEIKKMRAEMMGIRAAVPSEKGRVDEHDMNSSSNRYG</sequence>
<evidence type="ECO:0000256" key="2">
    <source>
        <dbReference type="SAM" id="MobiDB-lite"/>
    </source>
</evidence>
<evidence type="ECO:0000313" key="4">
    <source>
        <dbReference type="Proteomes" id="UP001190700"/>
    </source>
</evidence>
<feature type="coiled-coil region" evidence="1">
    <location>
        <begin position="331"/>
        <end position="372"/>
    </location>
</feature>
<protein>
    <submittedName>
        <fullName evidence="3">Uncharacterized protein</fullName>
    </submittedName>
</protein>
<feature type="compositionally biased region" description="Basic and acidic residues" evidence="2">
    <location>
        <begin position="436"/>
        <end position="449"/>
    </location>
</feature>
<accession>A0AAE0ESI1</accession>
<organism evidence="3 4">
    <name type="scientific">Cymbomonas tetramitiformis</name>
    <dbReference type="NCBI Taxonomy" id="36881"/>
    <lineage>
        <taxon>Eukaryota</taxon>
        <taxon>Viridiplantae</taxon>
        <taxon>Chlorophyta</taxon>
        <taxon>Pyramimonadophyceae</taxon>
        <taxon>Pyramimonadales</taxon>
        <taxon>Pyramimonadaceae</taxon>
        <taxon>Cymbomonas</taxon>
    </lineage>
</organism>
<feature type="region of interest" description="Disordered" evidence="2">
    <location>
        <begin position="610"/>
        <end position="630"/>
    </location>
</feature>
<keyword evidence="4" id="KW-1185">Reference proteome</keyword>
<reference evidence="3 4" key="1">
    <citation type="journal article" date="2015" name="Genome Biol. Evol.">
        <title>Comparative Genomics of a Bacterivorous Green Alga Reveals Evolutionary Causalities and Consequences of Phago-Mixotrophic Mode of Nutrition.</title>
        <authorList>
            <person name="Burns J.A."/>
            <person name="Paasch A."/>
            <person name="Narechania A."/>
            <person name="Kim E."/>
        </authorList>
    </citation>
    <scope>NUCLEOTIDE SEQUENCE [LARGE SCALE GENOMIC DNA]</scope>
    <source>
        <strain evidence="3 4">PLY_AMNH</strain>
    </source>
</reference>
<comment type="caution">
    <text evidence="3">The sequence shown here is derived from an EMBL/GenBank/DDBJ whole genome shotgun (WGS) entry which is preliminary data.</text>
</comment>
<dbReference type="Proteomes" id="UP001190700">
    <property type="component" value="Unassembled WGS sequence"/>
</dbReference>
<proteinExistence type="predicted"/>
<feature type="region of interest" description="Disordered" evidence="2">
    <location>
        <begin position="423"/>
        <end position="455"/>
    </location>
</feature>
<feature type="compositionally biased region" description="Basic and acidic residues" evidence="2">
    <location>
        <begin position="613"/>
        <end position="622"/>
    </location>
</feature>
<evidence type="ECO:0000313" key="3">
    <source>
        <dbReference type="EMBL" id="KAK3237235.1"/>
    </source>
</evidence>
<gene>
    <name evidence="3" type="ORF">CYMTET_52669</name>
</gene>
<feature type="compositionally biased region" description="Basic residues" evidence="2">
    <location>
        <begin position="423"/>
        <end position="435"/>
    </location>
</feature>
<dbReference type="EMBL" id="LGRX02034669">
    <property type="protein sequence ID" value="KAK3237235.1"/>
    <property type="molecule type" value="Genomic_DNA"/>
</dbReference>
<name>A0AAE0ESI1_9CHLO</name>
<dbReference type="AlphaFoldDB" id="A0AAE0ESI1"/>